<proteinExistence type="predicted"/>
<organism evidence="3 4">
    <name type="scientific">Coptis chinensis</name>
    <dbReference type="NCBI Taxonomy" id="261450"/>
    <lineage>
        <taxon>Eukaryota</taxon>
        <taxon>Viridiplantae</taxon>
        <taxon>Streptophyta</taxon>
        <taxon>Embryophyta</taxon>
        <taxon>Tracheophyta</taxon>
        <taxon>Spermatophyta</taxon>
        <taxon>Magnoliopsida</taxon>
        <taxon>Ranunculales</taxon>
        <taxon>Ranunculaceae</taxon>
        <taxon>Coptidoideae</taxon>
        <taxon>Coptis</taxon>
    </lineage>
</organism>
<feature type="non-terminal residue" evidence="3">
    <location>
        <position position="1"/>
    </location>
</feature>
<dbReference type="OrthoDB" id="1750606at2759"/>
<reference evidence="3 4" key="1">
    <citation type="submission" date="2020-10" db="EMBL/GenBank/DDBJ databases">
        <title>The Coptis chinensis genome and diversification of protoberbering-type alkaloids.</title>
        <authorList>
            <person name="Wang B."/>
            <person name="Shu S."/>
            <person name="Song C."/>
            <person name="Liu Y."/>
        </authorList>
    </citation>
    <scope>NUCLEOTIDE SEQUENCE [LARGE SCALE GENOMIC DNA]</scope>
    <source>
        <strain evidence="3">HL-2020</strain>
        <tissue evidence="3">Leaf</tissue>
    </source>
</reference>
<sequence length="300" mass="32871">MDIKERLTKDLTNRLETGSSFYVTFKYEKLDIFCYFCGVIDSLGMIITIAELEHNTDMISLSVGDPPKISNRSSQACLGPISSLIGKLAKAHNPSPYQEPPKDHGDSCHKHLVQRENGATVQNRAVKDINMGEQTKQGRTDTVTASDTEDRIDKDTEMNSYALSLSTPIGPDSYTGLGLGPYEMDGVGAEDMDQGLQRVDTLEEAQQWRSNGGSPTRDIMEEAQESMLEETYLMDDSHLRNPAANMIEYEEQDGAQDGESDSGAWAGSINQSEDQSVDMSISSGYTRSSGSGSAKGFYNT</sequence>
<dbReference type="AlphaFoldDB" id="A0A835HNU7"/>
<protein>
    <recommendedName>
        <fullName evidence="2">Zinc knuckle CX2CX4HX4C domain-containing protein</fullName>
    </recommendedName>
</protein>
<name>A0A835HNU7_9MAGN</name>
<gene>
    <name evidence="3" type="ORF">IFM89_020240</name>
</gene>
<feature type="compositionally biased region" description="Acidic residues" evidence="1">
    <location>
        <begin position="249"/>
        <end position="260"/>
    </location>
</feature>
<dbReference type="Pfam" id="PF14392">
    <property type="entry name" value="zf-CCHC_4"/>
    <property type="match status" value="1"/>
</dbReference>
<evidence type="ECO:0000313" key="3">
    <source>
        <dbReference type="EMBL" id="KAF9601473.1"/>
    </source>
</evidence>
<comment type="caution">
    <text evidence="3">The sequence shown here is derived from an EMBL/GenBank/DDBJ whole genome shotgun (WGS) entry which is preliminary data.</text>
</comment>
<feature type="compositionally biased region" description="Polar residues" evidence="1">
    <location>
        <begin position="268"/>
        <end position="279"/>
    </location>
</feature>
<feature type="domain" description="Zinc knuckle CX2CX4HX4C" evidence="2">
    <location>
        <begin position="1"/>
        <end position="40"/>
    </location>
</feature>
<feature type="region of interest" description="Disordered" evidence="1">
    <location>
        <begin position="249"/>
        <end position="300"/>
    </location>
</feature>
<feature type="compositionally biased region" description="Low complexity" evidence="1">
    <location>
        <begin position="280"/>
        <end position="292"/>
    </location>
</feature>
<evidence type="ECO:0000256" key="1">
    <source>
        <dbReference type="SAM" id="MobiDB-lite"/>
    </source>
</evidence>
<dbReference type="InterPro" id="IPR025836">
    <property type="entry name" value="Zn_knuckle_CX2CX4HX4C"/>
</dbReference>
<accession>A0A835HNU7</accession>
<evidence type="ECO:0000259" key="2">
    <source>
        <dbReference type="Pfam" id="PF14392"/>
    </source>
</evidence>
<evidence type="ECO:0000313" key="4">
    <source>
        <dbReference type="Proteomes" id="UP000631114"/>
    </source>
</evidence>
<dbReference type="EMBL" id="JADFTS010000006">
    <property type="protein sequence ID" value="KAF9601473.1"/>
    <property type="molecule type" value="Genomic_DNA"/>
</dbReference>
<dbReference type="Proteomes" id="UP000631114">
    <property type="component" value="Unassembled WGS sequence"/>
</dbReference>
<keyword evidence="4" id="KW-1185">Reference proteome</keyword>